<dbReference type="Proteomes" id="UP000683360">
    <property type="component" value="Unassembled WGS sequence"/>
</dbReference>
<evidence type="ECO:0008006" key="3">
    <source>
        <dbReference type="Google" id="ProtNLM"/>
    </source>
</evidence>
<evidence type="ECO:0000313" key="1">
    <source>
        <dbReference type="EMBL" id="CAG2233288.1"/>
    </source>
</evidence>
<keyword evidence="2" id="KW-1185">Reference proteome</keyword>
<name>A0A8S3TIH1_MYTED</name>
<comment type="caution">
    <text evidence="1">The sequence shown here is derived from an EMBL/GenBank/DDBJ whole genome shotgun (WGS) entry which is preliminary data.</text>
</comment>
<dbReference type="AlphaFoldDB" id="A0A8S3TIH1"/>
<dbReference type="EMBL" id="CAJPWZ010002203">
    <property type="protein sequence ID" value="CAG2233288.1"/>
    <property type="molecule type" value="Genomic_DNA"/>
</dbReference>
<dbReference type="OrthoDB" id="6270329at2759"/>
<dbReference type="SUPFAM" id="SSF57845">
    <property type="entry name" value="B-box zinc-binding domain"/>
    <property type="match status" value="1"/>
</dbReference>
<dbReference type="Gene3D" id="3.30.160.60">
    <property type="entry name" value="Classic Zinc Finger"/>
    <property type="match status" value="1"/>
</dbReference>
<protein>
    <recommendedName>
        <fullName evidence="3">B box-type domain-containing protein</fullName>
    </recommendedName>
</protein>
<proteinExistence type="predicted"/>
<accession>A0A8S3TIH1</accession>
<sequence length="281" mass="32341">MSNNIKPCNICGSNSSVLQFCDKCKVQCCELCLGQHKHSKVCSLIVKHLGPTDGSCEIHQVPYNKFCLKCGILFCPLCLRSHCEHIDDVVSLIHAVKKIRREIPTLVKSLSAKITNAHHAVTARQAEVKEMQSVKKNIEVEKRIWNEIIVERADSLYRQINQKITDLNNDGIIQQQYMRKIGKTIDTIKSVEIVKYSSTFVLLWVCVNKELFQIEENEKAKSLLERIIFQSGIKDHSNICNIFGCLKRYVMLFEIPFGDIKPDQRFRYKFDALIEFCKFGI</sequence>
<evidence type="ECO:0000313" key="2">
    <source>
        <dbReference type="Proteomes" id="UP000683360"/>
    </source>
</evidence>
<gene>
    <name evidence="1" type="ORF">MEDL_45940</name>
</gene>
<reference evidence="1" key="1">
    <citation type="submission" date="2021-03" db="EMBL/GenBank/DDBJ databases">
        <authorList>
            <person name="Bekaert M."/>
        </authorList>
    </citation>
    <scope>NUCLEOTIDE SEQUENCE</scope>
</reference>
<organism evidence="1 2">
    <name type="scientific">Mytilus edulis</name>
    <name type="common">Blue mussel</name>
    <dbReference type="NCBI Taxonomy" id="6550"/>
    <lineage>
        <taxon>Eukaryota</taxon>
        <taxon>Metazoa</taxon>
        <taxon>Spiralia</taxon>
        <taxon>Lophotrochozoa</taxon>
        <taxon>Mollusca</taxon>
        <taxon>Bivalvia</taxon>
        <taxon>Autobranchia</taxon>
        <taxon>Pteriomorphia</taxon>
        <taxon>Mytilida</taxon>
        <taxon>Mytiloidea</taxon>
        <taxon>Mytilidae</taxon>
        <taxon>Mytilinae</taxon>
        <taxon>Mytilus</taxon>
    </lineage>
</organism>